<evidence type="ECO:0000313" key="1">
    <source>
        <dbReference type="EMBL" id="KAJ8680615.1"/>
    </source>
</evidence>
<gene>
    <name evidence="1" type="ORF">QAD02_016402</name>
</gene>
<dbReference type="EMBL" id="CM056742">
    <property type="protein sequence ID" value="KAJ8680615.1"/>
    <property type="molecule type" value="Genomic_DNA"/>
</dbReference>
<name>A0ACC2PB31_9HYME</name>
<proteinExistence type="predicted"/>
<evidence type="ECO:0000313" key="2">
    <source>
        <dbReference type="Proteomes" id="UP001239111"/>
    </source>
</evidence>
<protein>
    <submittedName>
        <fullName evidence="1">Uncharacterized protein</fullName>
    </submittedName>
</protein>
<sequence length="419" mass="46809">MARDRLNSNYSQVKNYVPPCSCMAAPLQKLTLSRSSSTNMFQEPFFLHPPGTRPRDGLYINPMSSSFAPTSRPHKELPQNVGSVVVGVNSTNGTLTNVPQHHHPSNGSNKSNGSNGSNASSNGSESFYLHSPHELVYTRIAHLFDREAELLMQQPVQPTVQPVVTTTSPLRAKYLMGDLPKILKVDVHIGNGTHKQQPQQPHQNGISTSPRLEQIKDNISEHAYEQIGPKQIQQQRREGDSPSNGSPKLIPPHAKVFTDNNPDARSQKTDRRYSRSSSASESSHLSSEVHCCSSAGSTPSLSRNSSNERTSRSPRIPETLKERRNSPLNSTRAESEKETNGAINGPRQVGRLNQAERIDQMSDTVFVDESRYILDTHFLIKDLLEIKLFPLIESNNLIAFICKIIRHELWFIDVSERKR</sequence>
<reference evidence="1" key="1">
    <citation type="submission" date="2023-04" db="EMBL/GenBank/DDBJ databases">
        <title>A chromosome-level genome assembly of the parasitoid wasp Eretmocerus hayati.</title>
        <authorList>
            <person name="Zhong Y."/>
            <person name="Liu S."/>
            <person name="Liu Y."/>
        </authorList>
    </citation>
    <scope>NUCLEOTIDE SEQUENCE</scope>
    <source>
        <strain evidence="1">ZJU_SS_LIU_2023</strain>
    </source>
</reference>
<keyword evidence="2" id="KW-1185">Reference proteome</keyword>
<organism evidence="1 2">
    <name type="scientific">Eretmocerus hayati</name>
    <dbReference type="NCBI Taxonomy" id="131215"/>
    <lineage>
        <taxon>Eukaryota</taxon>
        <taxon>Metazoa</taxon>
        <taxon>Ecdysozoa</taxon>
        <taxon>Arthropoda</taxon>
        <taxon>Hexapoda</taxon>
        <taxon>Insecta</taxon>
        <taxon>Pterygota</taxon>
        <taxon>Neoptera</taxon>
        <taxon>Endopterygota</taxon>
        <taxon>Hymenoptera</taxon>
        <taxon>Apocrita</taxon>
        <taxon>Proctotrupomorpha</taxon>
        <taxon>Chalcidoidea</taxon>
        <taxon>Aphelinidae</taxon>
        <taxon>Aphelininae</taxon>
        <taxon>Eretmocerus</taxon>
    </lineage>
</organism>
<dbReference type="Proteomes" id="UP001239111">
    <property type="component" value="Chromosome 2"/>
</dbReference>
<comment type="caution">
    <text evidence="1">The sequence shown here is derived from an EMBL/GenBank/DDBJ whole genome shotgun (WGS) entry which is preliminary data.</text>
</comment>
<accession>A0ACC2PB31</accession>